<proteinExistence type="predicted"/>
<keyword evidence="1" id="KW-0229">DNA integration</keyword>
<keyword evidence="3" id="KW-0233">DNA recombination</keyword>
<keyword evidence="2 4" id="KW-0238">DNA-binding</keyword>
<dbReference type="PROSITE" id="PS51898">
    <property type="entry name" value="TYR_RECOMBINASE"/>
    <property type="match status" value="1"/>
</dbReference>
<evidence type="ECO:0000256" key="1">
    <source>
        <dbReference type="ARBA" id="ARBA00022908"/>
    </source>
</evidence>
<reference evidence="7 8" key="1">
    <citation type="submission" date="2024-01" db="EMBL/GenBank/DDBJ databases">
        <title>The diversity of rhizobia nodulating Mimosa spp. in eleven states of Brazil covering several biomes is determined by host plant, location, and edaphic factors.</title>
        <authorList>
            <person name="Rouws L."/>
            <person name="Barauna A."/>
            <person name="Beukes C."/>
            <person name="De Faria S.M."/>
            <person name="Gross E."/>
            <person name="Dos Reis Junior F.B."/>
            <person name="Simon M."/>
            <person name="Maluk M."/>
            <person name="Odee D.W."/>
            <person name="Kenicer G."/>
            <person name="Young J.P.W."/>
            <person name="Reis V.M."/>
            <person name="Zilli J."/>
            <person name="James E.K."/>
        </authorList>
    </citation>
    <scope>NUCLEOTIDE SEQUENCE [LARGE SCALE GENOMIC DNA]</scope>
    <source>
        <strain evidence="7 8">JHI1651</strain>
    </source>
</reference>
<dbReference type="Pfam" id="PF00589">
    <property type="entry name" value="Phage_integrase"/>
    <property type="match status" value="1"/>
</dbReference>
<gene>
    <name evidence="7" type="ORF">VOI32_35485</name>
</gene>
<dbReference type="RefSeq" id="WP_107203554.1">
    <property type="nucleotide sequence ID" value="NZ_JAYLVJ010000071.1"/>
</dbReference>
<organism evidence="7 8">
    <name type="scientific">Paraburkholderia caribensis</name>
    <dbReference type="NCBI Taxonomy" id="75105"/>
    <lineage>
        <taxon>Bacteria</taxon>
        <taxon>Pseudomonadati</taxon>
        <taxon>Pseudomonadota</taxon>
        <taxon>Betaproteobacteria</taxon>
        <taxon>Burkholderiales</taxon>
        <taxon>Burkholderiaceae</taxon>
        <taxon>Paraburkholderia</taxon>
    </lineage>
</organism>
<evidence type="ECO:0000256" key="4">
    <source>
        <dbReference type="PROSITE-ProRule" id="PRU01248"/>
    </source>
</evidence>
<evidence type="ECO:0000259" key="5">
    <source>
        <dbReference type="PROSITE" id="PS51898"/>
    </source>
</evidence>
<dbReference type="InterPro" id="IPR013762">
    <property type="entry name" value="Integrase-like_cat_sf"/>
</dbReference>
<evidence type="ECO:0000256" key="2">
    <source>
        <dbReference type="ARBA" id="ARBA00023125"/>
    </source>
</evidence>
<dbReference type="Gene3D" id="1.10.443.10">
    <property type="entry name" value="Intergrase catalytic core"/>
    <property type="match status" value="1"/>
</dbReference>
<feature type="domain" description="Core-binding (CB)" evidence="6">
    <location>
        <begin position="64"/>
        <end position="159"/>
    </location>
</feature>
<dbReference type="Proteomes" id="UP001462961">
    <property type="component" value="Unassembled WGS sequence"/>
</dbReference>
<feature type="domain" description="Tyr recombinase" evidence="5">
    <location>
        <begin position="228"/>
        <end position="412"/>
    </location>
</feature>
<dbReference type="InterPro" id="IPR011010">
    <property type="entry name" value="DNA_brk_join_enz"/>
</dbReference>
<accession>A0ABV0E710</accession>
<keyword evidence="8" id="KW-1185">Reference proteome</keyword>
<protein>
    <submittedName>
        <fullName evidence="7">Site-specific integrase</fullName>
    </submittedName>
</protein>
<evidence type="ECO:0000259" key="6">
    <source>
        <dbReference type="PROSITE" id="PS51900"/>
    </source>
</evidence>
<evidence type="ECO:0000313" key="7">
    <source>
        <dbReference type="EMBL" id="MEO1759203.1"/>
    </source>
</evidence>
<dbReference type="InterPro" id="IPR044068">
    <property type="entry name" value="CB"/>
</dbReference>
<dbReference type="InterPro" id="IPR004107">
    <property type="entry name" value="Integrase_SAM-like_N"/>
</dbReference>
<dbReference type="InterPro" id="IPR050090">
    <property type="entry name" value="Tyrosine_recombinase_XerCD"/>
</dbReference>
<evidence type="ECO:0000313" key="8">
    <source>
        <dbReference type="Proteomes" id="UP001462961"/>
    </source>
</evidence>
<comment type="caution">
    <text evidence="7">The sequence shown here is derived from an EMBL/GenBank/DDBJ whole genome shotgun (WGS) entry which is preliminary data.</text>
</comment>
<dbReference type="EMBL" id="JAYLVJ010000071">
    <property type="protein sequence ID" value="MEO1759203.1"/>
    <property type="molecule type" value="Genomic_DNA"/>
</dbReference>
<name>A0ABV0E710_9BURK</name>
<dbReference type="CDD" id="cd01188">
    <property type="entry name" value="INT_RitA_C_like"/>
    <property type="match status" value="1"/>
</dbReference>
<dbReference type="InterPro" id="IPR002104">
    <property type="entry name" value="Integrase_catalytic"/>
</dbReference>
<dbReference type="SUPFAM" id="SSF56349">
    <property type="entry name" value="DNA breaking-rejoining enzymes"/>
    <property type="match status" value="1"/>
</dbReference>
<evidence type="ECO:0000256" key="3">
    <source>
        <dbReference type="ARBA" id="ARBA00023172"/>
    </source>
</evidence>
<dbReference type="InterPro" id="IPR010998">
    <property type="entry name" value="Integrase_recombinase_N"/>
</dbReference>
<dbReference type="Gene3D" id="1.10.150.130">
    <property type="match status" value="1"/>
</dbReference>
<sequence length="419" mass="47505">MITQIVSEVVACNRARYGALGPIVGNFADYLGRHGYAGITVENYLQCASHFGRWLTAQRIALNHIDETLLHRFLTEHLPVCRCSKPSPRTLANLRRALRNLLRMLRAEGIIPPRSVPVSRFVHDELQLFDAYLQDVQGLAPATRLYRLRYVREFLLARFGWEPIALERIKPDDICRFVTDRAGRCQPRTAGIIGDCLRSYLRFRRIHGDPTEPLIAAVPRVAYWRLAALPDSLTDSELAALVNSFDRTCPTGRRDYAIIRCLVDLGLRASEVASIQLVDLDWREGTLRISKAKAKRTTLLPLPVETGRAIADYLRFGRPRTVSRALFVRHRAPRDEPVGPSLVRNAVRCAYARCGFAQRWTGTHVLRHSVASRLLREGASLKDIADLLRHRSVNTTTIYVKVDLPRLNTVALPWPGRRT</sequence>
<dbReference type="Pfam" id="PF02899">
    <property type="entry name" value="Phage_int_SAM_1"/>
    <property type="match status" value="1"/>
</dbReference>
<dbReference type="PANTHER" id="PTHR30349:SF90">
    <property type="entry name" value="TYROSINE RECOMBINASE XERD"/>
    <property type="match status" value="1"/>
</dbReference>
<dbReference type="PANTHER" id="PTHR30349">
    <property type="entry name" value="PHAGE INTEGRASE-RELATED"/>
    <property type="match status" value="1"/>
</dbReference>
<dbReference type="PROSITE" id="PS51900">
    <property type="entry name" value="CB"/>
    <property type="match status" value="1"/>
</dbReference>